<proteinExistence type="predicted"/>
<dbReference type="InterPro" id="IPR004089">
    <property type="entry name" value="MCPsignal_dom"/>
</dbReference>
<dbReference type="InterPro" id="IPR039379">
    <property type="entry name" value="Protoglobin_sensor_dom"/>
</dbReference>
<dbReference type="PROSITE" id="PS50111">
    <property type="entry name" value="CHEMOTAXIS_TRANSDUC_2"/>
    <property type="match status" value="1"/>
</dbReference>
<keyword evidence="1 2" id="KW-0807">Transducer</keyword>
<protein>
    <submittedName>
        <fullName evidence="4">Heme-based aerotactic transducer</fullName>
    </submittedName>
</protein>
<evidence type="ECO:0000256" key="1">
    <source>
        <dbReference type="ARBA" id="ARBA00023224"/>
    </source>
</evidence>
<evidence type="ECO:0000313" key="5">
    <source>
        <dbReference type="Proteomes" id="UP000581688"/>
    </source>
</evidence>
<dbReference type="Gene3D" id="1.10.287.950">
    <property type="entry name" value="Methyl-accepting chemotaxis protein"/>
    <property type="match status" value="1"/>
</dbReference>
<dbReference type="RefSeq" id="WP_174497415.1">
    <property type="nucleotide sequence ID" value="NZ_CADDWK010000014.1"/>
</dbReference>
<organism evidence="4 5">
    <name type="scientific">Salirhabdus euzebyi</name>
    <dbReference type="NCBI Taxonomy" id="394506"/>
    <lineage>
        <taxon>Bacteria</taxon>
        <taxon>Bacillati</taxon>
        <taxon>Bacillota</taxon>
        <taxon>Bacilli</taxon>
        <taxon>Bacillales</taxon>
        <taxon>Bacillaceae</taxon>
        <taxon>Salirhabdus</taxon>
    </lineage>
</organism>
<evidence type="ECO:0000256" key="2">
    <source>
        <dbReference type="PROSITE-ProRule" id="PRU00284"/>
    </source>
</evidence>
<comment type="caution">
    <text evidence="4">The sequence shown here is derived from an EMBL/GenBank/DDBJ whole genome shotgun (WGS) entry which is preliminary data.</text>
</comment>
<dbReference type="SUPFAM" id="SSF58104">
    <property type="entry name" value="Methyl-accepting chemotaxis protein (MCP) signaling domain"/>
    <property type="match status" value="1"/>
</dbReference>
<dbReference type="GO" id="GO:0016020">
    <property type="term" value="C:membrane"/>
    <property type="evidence" value="ECO:0007669"/>
    <property type="project" value="InterPro"/>
</dbReference>
<dbReference type="SMART" id="SM00283">
    <property type="entry name" value="MA"/>
    <property type="match status" value="1"/>
</dbReference>
<dbReference type="InterPro" id="IPR044398">
    <property type="entry name" value="Globin-sensor_dom"/>
</dbReference>
<dbReference type="SUPFAM" id="SSF46458">
    <property type="entry name" value="Globin-like"/>
    <property type="match status" value="1"/>
</dbReference>
<dbReference type="Gene3D" id="1.10.490.10">
    <property type="entry name" value="Globins"/>
    <property type="match status" value="1"/>
</dbReference>
<reference evidence="4 5" key="1">
    <citation type="submission" date="2020-08" db="EMBL/GenBank/DDBJ databases">
        <title>Genomic Encyclopedia of Type Strains, Phase IV (KMG-IV): sequencing the most valuable type-strain genomes for metagenomic binning, comparative biology and taxonomic classification.</title>
        <authorList>
            <person name="Goeker M."/>
        </authorList>
    </citation>
    <scope>NUCLEOTIDE SEQUENCE [LARGE SCALE GENOMIC DNA]</scope>
    <source>
        <strain evidence="4 5">DSM 19612</strain>
    </source>
</reference>
<dbReference type="InterPro" id="IPR009050">
    <property type="entry name" value="Globin-like_sf"/>
</dbReference>
<keyword evidence="5" id="KW-1185">Reference proteome</keyword>
<dbReference type="Proteomes" id="UP000581688">
    <property type="component" value="Unassembled WGS sequence"/>
</dbReference>
<dbReference type="InterPro" id="IPR012292">
    <property type="entry name" value="Globin/Proto"/>
</dbReference>
<dbReference type="GO" id="GO:0020037">
    <property type="term" value="F:heme binding"/>
    <property type="evidence" value="ECO:0007669"/>
    <property type="project" value="InterPro"/>
</dbReference>
<gene>
    <name evidence="4" type="ORF">HNQ94_003232</name>
</gene>
<dbReference type="CDD" id="cd01068">
    <property type="entry name" value="globin_sensor"/>
    <property type="match status" value="1"/>
</dbReference>
<sequence length="433" mass="48962">MKVLWGKGKKEKSWVEESKQLNIVMDIVNDAGIEEKLNMIRFTKEDLRLIKSIQPIVQENIDLLVEEFYGTILVVSGLREIIEQHSSVERLRKTLRTHMVEMFGGVMDQSFVDKRYKVAKVHYHIGLEPAWYMGAFQNLQNSLINIISDQVHNQEEFRQIVLVVTKILSLEQQIVLEAYERENMRRMEMQYEQVKEELKGKILDVSSDLVGHAIETNTSVENLLSNSQYVKEKIVESNQQSKKNISYVQKGLVSMEELANNIDLISKDTEQMNKMVNLLWDSSKQIKDVILIVQDIAEKTNLLALNSAIEAARAGEHGRGFAVVANEVKKLAEQTKESIASIQIIINTSNEYTGNVIESIDSVKAAVNKGRSTSKDAEDTFQTIVDGMTQNAISIQEVEKQISDLVEVIEEIGDATKGVMLSSEDLNQAANMA</sequence>
<evidence type="ECO:0000259" key="3">
    <source>
        <dbReference type="PROSITE" id="PS50111"/>
    </source>
</evidence>
<name>A0A841Q8U7_9BACI</name>
<dbReference type="AlphaFoldDB" id="A0A841Q8U7"/>
<feature type="domain" description="Methyl-accepting transducer" evidence="3">
    <location>
        <begin position="215"/>
        <end position="420"/>
    </location>
</feature>
<dbReference type="EMBL" id="JACHGH010000012">
    <property type="protein sequence ID" value="MBB6454743.1"/>
    <property type="molecule type" value="Genomic_DNA"/>
</dbReference>
<dbReference type="Pfam" id="PF11563">
    <property type="entry name" value="Protoglobin"/>
    <property type="match status" value="1"/>
</dbReference>
<dbReference type="Pfam" id="PF00015">
    <property type="entry name" value="MCPsignal"/>
    <property type="match status" value="1"/>
</dbReference>
<dbReference type="GO" id="GO:0007165">
    <property type="term" value="P:signal transduction"/>
    <property type="evidence" value="ECO:0007669"/>
    <property type="project" value="UniProtKB-KW"/>
</dbReference>
<dbReference type="PANTHER" id="PTHR32089">
    <property type="entry name" value="METHYL-ACCEPTING CHEMOTAXIS PROTEIN MCPB"/>
    <property type="match status" value="1"/>
</dbReference>
<dbReference type="PANTHER" id="PTHR32089:SF112">
    <property type="entry name" value="LYSOZYME-LIKE PROTEIN-RELATED"/>
    <property type="match status" value="1"/>
</dbReference>
<evidence type="ECO:0000313" key="4">
    <source>
        <dbReference type="EMBL" id="MBB6454743.1"/>
    </source>
</evidence>
<dbReference type="GO" id="GO:0019825">
    <property type="term" value="F:oxygen binding"/>
    <property type="evidence" value="ECO:0007669"/>
    <property type="project" value="InterPro"/>
</dbReference>
<accession>A0A841Q8U7</accession>